<dbReference type="AlphaFoldDB" id="A0A914HUX6"/>
<sequence>MASRIAAARAFAPGIYLKEKKNYGNAWLINGLLRASAGPANNIVAGMNAVLRPRTGTVPPPWLMGSAAAVYPPPANYSSFRLVAALLRQEGG</sequence>
<proteinExistence type="predicted"/>
<protein>
    <submittedName>
        <fullName evidence="2">Uncharacterized protein</fullName>
    </submittedName>
</protein>
<dbReference type="Proteomes" id="UP000887572">
    <property type="component" value="Unplaced"/>
</dbReference>
<name>A0A914HUX6_GLORO</name>
<accession>A0A914HUX6</accession>
<evidence type="ECO:0000313" key="2">
    <source>
        <dbReference type="WBParaSite" id="Gr19_v10_g4010.t1"/>
    </source>
</evidence>
<organism evidence="1 2">
    <name type="scientific">Globodera rostochiensis</name>
    <name type="common">Golden nematode worm</name>
    <name type="synonym">Heterodera rostochiensis</name>
    <dbReference type="NCBI Taxonomy" id="31243"/>
    <lineage>
        <taxon>Eukaryota</taxon>
        <taxon>Metazoa</taxon>
        <taxon>Ecdysozoa</taxon>
        <taxon>Nematoda</taxon>
        <taxon>Chromadorea</taxon>
        <taxon>Rhabditida</taxon>
        <taxon>Tylenchina</taxon>
        <taxon>Tylenchomorpha</taxon>
        <taxon>Tylenchoidea</taxon>
        <taxon>Heteroderidae</taxon>
        <taxon>Heteroderinae</taxon>
        <taxon>Globodera</taxon>
    </lineage>
</organism>
<dbReference type="WBParaSite" id="Gr19_v10_g4010.t1">
    <property type="protein sequence ID" value="Gr19_v10_g4010.t1"/>
    <property type="gene ID" value="Gr19_v10_g4010"/>
</dbReference>
<keyword evidence="1" id="KW-1185">Reference proteome</keyword>
<evidence type="ECO:0000313" key="1">
    <source>
        <dbReference type="Proteomes" id="UP000887572"/>
    </source>
</evidence>
<reference evidence="2" key="1">
    <citation type="submission" date="2022-11" db="UniProtKB">
        <authorList>
            <consortium name="WormBaseParasite"/>
        </authorList>
    </citation>
    <scope>IDENTIFICATION</scope>
</reference>